<dbReference type="Pfam" id="PF01636">
    <property type="entry name" value="APH"/>
    <property type="match status" value="2"/>
</dbReference>
<dbReference type="Gene3D" id="3.90.1200.10">
    <property type="match status" value="1"/>
</dbReference>
<dbReference type="InterPro" id="IPR011009">
    <property type="entry name" value="Kinase-like_dom_sf"/>
</dbReference>
<proteinExistence type="predicted"/>
<dbReference type="Proteomes" id="UP000308705">
    <property type="component" value="Unassembled WGS sequence"/>
</dbReference>
<feature type="domain" description="Aminoglycoside phosphotransferase" evidence="1">
    <location>
        <begin position="34"/>
        <end position="129"/>
    </location>
</feature>
<protein>
    <recommendedName>
        <fullName evidence="1">Aminoglycoside phosphotransferase domain-containing protein</fullName>
    </recommendedName>
</protein>
<name>A0A4U3ML12_9ACTN</name>
<comment type="caution">
    <text evidence="2">The sequence shown here is derived from an EMBL/GenBank/DDBJ whole genome shotgun (WGS) entry which is preliminary data.</text>
</comment>
<accession>A0A4U3ML12</accession>
<evidence type="ECO:0000313" key="3">
    <source>
        <dbReference type="Proteomes" id="UP000308705"/>
    </source>
</evidence>
<dbReference type="InterPro" id="IPR002575">
    <property type="entry name" value="Aminoglycoside_PTrfase"/>
</dbReference>
<evidence type="ECO:0000313" key="2">
    <source>
        <dbReference type="EMBL" id="TKK89214.1"/>
    </source>
</evidence>
<keyword evidence="3" id="KW-1185">Reference proteome</keyword>
<dbReference type="OrthoDB" id="9797603at2"/>
<gene>
    <name evidence="2" type="ORF">FDA94_09730</name>
</gene>
<evidence type="ECO:0000259" key="1">
    <source>
        <dbReference type="Pfam" id="PF01636"/>
    </source>
</evidence>
<feature type="domain" description="Aminoglycoside phosphotransferase" evidence="1">
    <location>
        <begin position="140"/>
        <end position="193"/>
    </location>
</feature>
<sequence>MPTPNQRGEDVTGRAAYGGASPLNLASMRVGCLIGSGRDCDIYEAGAGKVIRRAKDGRSLEREASVMRHASRGGFPAPQVYDADGPDILMERLDGPSLYQDAAAHPRRVSDHGRLLADLLKKLSAVRAPGWLPAVCVGSHLLHLDLHPHNVLLTGDGPRVIDWATARRGASAADVAATWLALASGHVDPALRRSRDLMLAAFLDRVDREAARPHLTVMADRRRTDRNADNAETAAIDRLLASEHITLEEAVHGRST</sequence>
<dbReference type="AlphaFoldDB" id="A0A4U3ML12"/>
<dbReference type="EMBL" id="SZQA01000007">
    <property type="protein sequence ID" value="TKK89214.1"/>
    <property type="molecule type" value="Genomic_DNA"/>
</dbReference>
<organism evidence="2 3">
    <name type="scientific">Herbidospora galbida</name>
    <dbReference type="NCBI Taxonomy" id="2575442"/>
    <lineage>
        <taxon>Bacteria</taxon>
        <taxon>Bacillati</taxon>
        <taxon>Actinomycetota</taxon>
        <taxon>Actinomycetes</taxon>
        <taxon>Streptosporangiales</taxon>
        <taxon>Streptosporangiaceae</taxon>
        <taxon>Herbidospora</taxon>
    </lineage>
</organism>
<dbReference type="SUPFAM" id="SSF56112">
    <property type="entry name" value="Protein kinase-like (PK-like)"/>
    <property type="match status" value="1"/>
</dbReference>
<reference evidence="2 3" key="1">
    <citation type="submission" date="2019-04" db="EMBL/GenBank/DDBJ databases">
        <title>Herbidospora sp. NEAU-GS14.nov., a novel actinomycete isolated from soil.</title>
        <authorList>
            <person name="Han L."/>
        </authorList>
    </citation>
    <scope>NUCLEOTIDE SEQUENCE [LARGE SCALE GENOMIC DNA]</scope>
    <source>
        <strain evidence="2 3">NEAU-GS14</strain>
    </source>
</reference>